<accession>A0A1V9Y7T1</accession>
<dbReference type="InterPro" id="IPR051681">
    <property type="entry name" value="Ser/Thr_Kinases-Pseudokinases"/>
</dbReference>
<dbReference type="SUPFAM" id="SSF56112">
    <property type="entry name" value="Protein kinase-like (PK-like)"/>
    <property type="match status" value="1"/>
</dbReference>
<dbReference type="STRING" id="74557.A0A1V9Y7T1"/>
<dbReference type="GO" id="GO:0004674">
    <property type="term" value="F:protein serine/threonine kinase activity"/>
    <property type="evidence" value="ECO:0007669"/>
    <property type="project" value="TreeGrafter"/>
</dbReference>
<feature type="region of interest" description="Disordered" evidence="1">
    <location>
        <begin position="1"/>
        <end position="69"/>
    </location>
</feature>
<dbReference type="InterPro" id="IPR011009">
    <property type="entry name" value="Kinase-like_dom_sf"/>
</dbReference>
<dbReference type="Pfam" id="PF00069">
    <property type="entry name" value="Pkinase"/>
    <property type="match status" value="1"/>
</dbReference>
<dbReference type="GO" id="GO:0005524">
    <property type="term" value="F:ATP binding"/>
    <property type="evidence" value="ECO:0007669"/>
    <property type="project" value="InterPro"/>
</dbReference>
<dbReference type="AlphaFoldDB" id="A0A1V9Y7T1"/>
<dbReference type="OrthoDB" id="4062651at2759"/>
<name>A0A1V9Y7T1_9STRA</name>
<dbReference type="EMBL" id="JNBS01004912">
    <property type="protein sequence ID" value="OQR81728.1"/>
    <property type="molecule type" value="Genomic_DNA"/>
</dbReference>
<feature type="domain" description="Protein kinase" evidence="2">
    <location>
        <begin position="99"/>
        <end position="392"/>
    </location>
</feature>
<comment type="caution">
    <text evidence="3">The sequence shown here is derived from an EMBL/GenBank/DDBJ whole genome shotgun (WGS) entry which is preliminary data.</text>
</comment>
<dbReference type="PROSITE" id="PS50011">
    <property type="entry name" value="PROTEIN_KINASE_DOM"/>
    <property type="match status" value="1"/>
</dbReference>
<protein>
    <submittedName>
        <fullName evidence="3">Kinase</fullName>
    </submittedName>
</protein>
<reference evidence="3 4" key="1">
    <citation type="journal article" date="2014" name="Genome Biol. Evol.">
        <title>The secreted proteins of Achlya hypogyna and Thraustotheca clavata identify the ancestral oomycete secretome and reveal gene acquisitions by horizontal gene transfer.</title>
        <authorList>
            <person name="Misner I."/>
            <person name="Blouin N."/>
            <person name="Leonard G."/>
            <person name="Richards T.A."/>
            <person name="Lane C.E."/>
        </authorList>
    </citation>
    <scope>NUCLEOTIDE SEQUENCE [LARGE SCALE GENOMIC DNA]</scope>
    <source>
        <strain evidence="3 4">ATCC 34112</strain>
    </source>
</reference>
<dbReference type="Proteomes" id="UP000243217">
    <property type="component" value="Unassembled WGS sequence"/>
</dbReference>
<evidence type="ECO:0000313" key="3">
    <source>
        <dbReference type="EMBL" id="OQR81728.1"/>
    </source>
</evidence>
<evidence type="ECO:0000259" key="2">
    <source>
        <dbReference type="PROSITE" id="PS50011"/>
    </source>
</evidence>
<proteinExistence type="predicted"/>
<keyword evidence="3" id="KW-0808">Transferase</keyword>
<dbReference type="Gene3D" id="1.10.510.10">
    <property type="entry name" value="Transferase(Phosphotransferase) domain 1"/>
    <property type="match status" value="1"/>
</dbReference>
<dbReference type="PANTHER" id="PTHR44329">
    <property type="entry name" value="SERINE/THREONINE-PROTEIN KINASE TNNI3K-RELATED"/>
    <property type="match status" value="1"/>
</dbReference>
<dbReference type="InterPro" id="IPR000719">
    <property type="entry name" value="Prot_kinase_dom"/>
</dbReference>
<keyword evidence="4" id="KW-1185">Reference proteome</keyword>
<organism evidence="3 4">
    <name type="scientific">Thraustotheca clavata</name>
    <dbReference type="NCBI Taxonomy" id="74557"/>
    <lineage>
        <taxon>Eukaryota</taxon>
        <taxon>Sar</taxon>
        <taxon>Stramenopiles</taxon>
        <taxon>Oomycota</taxon>
        <taxon>Saprolegniomycetes</taxon>
        <taxon>Saprolegniales</taxon>
        <taxon>Achlyaceae</taxon>
        <taxon>Thraustotheca</taxon>
    </lineage>
</organism>
<evidence type="ECO:0000256" key="1">
    <source>
        <dbReference type="SAM" id="MobiDB-lite"/>
    </source>
</evidence>
<keyword evidence="3" id="KW-0418">Kinase</keyword>
<sequence length="395" mass="44671">MGSCCSSSTSSVSLPPPTIHCQAKENTQPRNLPNKVPYDLSASREPTREPFDEGDEEDSVVSPKRHNTRELSYNSRKLRSSTVRRMYGNLKKYALPVDQVFNRDISPDRFVTFTSYEYKELAPLQHEWWIDPTAIDNFQETPSTTMVCGTATLDEQTVFIKRLNRNASSNKLSRSRRILMTEVHVGAKVEHPYIATFLGFCITPYEGLSCVSEYVEGTLLSDVLVNSPQLEWKQPKINWALQLAQALVYLHDQKISHRNVKNDTILVTAKTCNIKLIGCGHAAMESFENHHPPIASEWSAPELLQGTQDISDKTDVYSFGLILLLLDTHKLPFEMEKSRNHHELLMKIVTGSIKPIIPASSPVANLMTECLQYVPTHRPSMKVVYTKLQQIAAQL</sequence>
<feature type="compositionally biased region" description="Low complexity" evidence="1">
    <location>
        <begin position="1"/>
        <end position="13"/>
    </location>
</feature>
<gene>
    <name evidence="3" type="ORF">THRCLA_11463</name>
</gene>
<evidence type="ECO:0000313" key="4">
    <source>
        <dbReference type="Proteomes" id="UP000243217"/>
    </source>
</evidence>